<reference evidence="2" key="2">
    <citation type="submission" date="2014-02" db="EMBL/GenBank/DDBJ databases">
        <title>Complete DNA sequence of /Kuraishia capsulata/ illustrates novel genomic features among budding yeasts (/Saccharomycotina/).</title>
        <authorList>
            <person name="Morales L."/>
            <person name="Noel B."/>
            <person name="Porcel B."/>
            <person name="Marcet-Houben M."/>
            <person name="Hullo M-F."/>
            <person name="Sacerdot C."/>
            <person name="Tekaia F."/>
            <person name="Leh-Louis V."/>
            <person name="Despons L."/>
            <person name="Khanna V."/>
            <person name="Aury J-M."/>
            <person name="Barbe V."/>
            <person name="Couloux A."/>
            <person name="Labadie K."/>
            <person name="Pelletier E."/>
            <person name="Souciet J-L."/>
            <person name="Boekhout T."/>
            <person name="Gabaldon T."/>
            <person name="Wincker P."/>
            <person name="Dujon B."/>
        </authorList>
    </citation>
    <scope>NUCLEOTIDE SEQUENCE</scope>
    <source>
        <strain evidence="2">CBS 1993</strain>
    </source>
</reference>
<dbReference type="PANTHER" id="PTHR28160">
    <property type="entry name" value="54S RIBOSOMAL PROTEIN L15, MITOCHONDRIAL"/>
    <property type="match status" value="1"/>
</dbReference>
<dbReference type="GeneID" id="34520437"/>
<dbReference type="PANTHER" id="PTHR28160:SF1">
    <property type="entry name" value="LARGE RIBOSOMAL SUBUNIT PROTEIN ML57"/>
    <property type="match status" value="1"/>
</dbReference>
<dbReference type="Gene3D" id="1.10.1520.10">
    <property type="entry name" value="Ribonuclease III domain"/>
    <property type="match status" value="1"/>
</dbReference>
<proteinExistence type="predicted"/>
<evidence type="ECO:0000313" key="2">
    <source>
        <dbReference type="EMBL" id="CDK27053.1"/>
    </source>
</evidence>
<dbReference type="InterPro" id="IPR000999">
    <property type="entry name" value="RNase_III_dom"/>
</dbReference>
<sequence length="227" mass="25334">MNFRSLGLVQRGFSPVVRLQQQQIRNLVVYRSSKSKGGIRNPDDYLTSGSRKYELNEDNLKHIKGYLSSIESGKYQLPDRLLLQVITHKSFAHGKLPYNEKLSILGYSLFSMTTAKFALHIAEVSKARDVVDVVNSTGFKLLNRNSMLDVFSSLTGLAKVVFWKNPEPLNLDGASALNKTVERNTVLALIGAIISQHGTKSAEEFVINEVIQQAVKSDYFQPLESTA</sequence>
<organism evidence="2 3">
    <name type="scientific">Kuraishia capsulata CBS 1993</name>
    <dbReference type="NCBI Taxonomy" id="1382522"/>
    <lineage>
        <taxon>Eukaryota</taxon>
        <taxon>Fungi</taxon>
        <taxon>Dikarya</taxon>
        <taxon>Ascomycota</taxon>
        <taxon>Saccharomycotina</taxon>
        <taxon>Pichiomycetes</taxon>
        <taxon>Pichiales</taxon>
        <taxon>Pichiaceae</taxon>
        <taxon>Kuraishia</taxon>
    </lineage>
</organism>
<dbReference type="CDD" id="cd00593">
    <property type="entry name" value="RIBOc"/>
    <property type="match status" value="1"/>
</dbReference>
<dbReference type="HOGENOM" id="CLU_088025_0_0_1"/>
<dbReference type="GO" id="GO:0004525">
    <property type="term" value="F:ribonuclease III activity"/>
    <property type="evidence" value="ECO:0007669"/>
    <property type="project" value="InterPro"/>
</dbReference>
<dbReference type="InterPro" id="IPR040030">
    <property type="entry name" value="Ribosomal_mL57"/>
</dbReference>
<keyword evidence="3" id="KW-1185">Reference proteome</keyword>
<dbReference type="Proteomes" id="UP000019384">
    <property type="component" value="Unassembled WGS sequence"/>
</dbReference>
<dbReference type="InterPro" id="IPR036389">
    <property type="entry name" value="RNase_III_sf"/>
</dbReference>
<dbReference type="Pfam" id="PF14622">
    <property type="entry name" value="Ribonucleas_3_3"/>
    <property type="match status" value="1"/>
</dbReference>
<evidence type="ECO:0000259" key="1">
    <source>
        <dbReference type="Pfam" id="PF14622"/>
    </source>
</evidence>
<dbReference type="SUPFAM" id="SSF69065">
    <property type="entry name" value="RNase III domain-like"/>
    <property type="match status" value="1"/>
</dbReference>
<dbReference type="OrthoDB" id="2281895at2759"/>
<evidence type="ECO:0000313" key="3">
    <source>
        <dbReference type="Proteomes" id="UP000019384"/>
    </source>
</evidence>
<dbReference type="AlphaFoldDB" id="W6MLQ9"/>
<protein>
    <recommendedName>
        <fullName evidence="1">RNase III domain-containing protein</fullName>
    </recommendedName>
</protein>
<dbReference type="GO" id="GO:0032543">
    <property type="term" value="P:mitochondrial translation"/>
    <property type="evidence" value="ECO:0007669"/>
    <property type="project" value="InterPro"/>
</dbReference>
<dbReference type="GO" id="GO:0006396">
    <property type="term" value="P:RNA processing"/>
    <property type="evidence" value="ECO:0007669"/>
    <property type="project" value="InterPro"/>
</dbReference>
<dbReference type="EMBL" id="HG793127">
    <property type="protein sequence ID" value="CDK27053.1"/>
    <property type="molecule type" value="Genomic_DNA"/>
</dbReference>
<accession>W6MLQ9</accession>
<gene>
    <name evidence="2" type="ORF">KUCA_T00003030001</name>
</gene>
<dbReference type="STRING" id="1382522.W6MLQ9"/>
<reference evidence="2" key="1">
    <citation type="submission" date="2013-12" db="EMBL/GenBank/DDBJ databases">
        <authorList>
            <person name="Genoscope - CEA"/>
        </authorList>
    </citation>
    <scope>NUCLEOTIDE SEQUENCE</scope>
    <source>
        <strain evidence="2">CBS 1993</strain>
    </source>
</reference>
<dbReference type="GO" id="GO:0003735">
    <property type="term" value="F:structural constituent of ribosome"/>
    <property type="evidence" value="ECO:0007669"/>
    <property type="project" value="InterPro"/>
</dbReference>
<name>W6MLQ9_9ASCO</name>
<feature type="domain" description="RNase III" evidence="1">
    <location>
        <begin position="79"/>
        <end position="212"/>
    </location>
</feature>
<dbReference type="RefSeq" id="XP_022459049.1">
    <property type="nucleotide sequence ID" value="XM_022603333.1"/>
</dbReference>
<dbReference type="GO" id="GO:0005762">
    <property type="term" value="C:mitochondrial large ribosomal subunit"/>
    <property type="evidence" value="ECO:0007669"/>
    <property type="project" value="InterPro"/>
</dbReference>